<dbReference type="EMBL" id="AP024238">
    <property type="protein sequence ID" value="BCO28173.1"/>
    <property type="molecule type" value="Genomic_DNA"/>
</dbReference>
<sequence>MLDLVTPRVFVEAHDVEEKSISMAILFGGLLMSGRVQLARQ</sequence>
<proteinExistence type="predicted"/>
<gene>
    <name evidence="1" type="ORF">MIZ03_3070</name>
</gene>
<dbReference type="Proteomes" id="UP000824366">
    <property type="component" value="Chromosome"/>
</dbReference>
<organism evidence="1 2">
    <name type="scientific">Rhodoferax lithotrophicus</name>
    <dbReference type="NCBI Taxonomy" id="2798804"/>
    <lineage>
        <taxon>Bacteria</taxon>
        <taxon>Pseudomonadati</taxon>
        <taxon>Pseudomonadota</taxon>
        <taxon>Betaproteobacteria</taxon>
        <taxon>Burkholderiales</taxon>
        <taxon>Comamonadaceae</taxon>
        <taxon>Rhodoferax</taxon>
    </lineage>
</organism>
<evidence type="ECO:0000313" key="2">
    <source>
        <dbReference type="Proteomes" id="UP000824366"/>
    </source>
</evidence>
<keyword evidence="2" id="KW-1185">Reference proteome</keyword>
<accession>A0ABN6D8V4</accession>
<name>A0ABN6D8V4_9BURK</name>
<evidence type="ECO:0000313" key="1">
    <source>
        <dbReference type="EMBL" id="BCO28173.1"/>
    </source>
</evidence>
<reference evidence="1 2" key="1">
    <citation type="journal article" date="2021" name="Microbiol. Spectr.">
        <title>A Single Bacterium Capable of Oxidation and Reduction of Iron at Circumneutral pH.</title>
        <authorList>
            <person name="Kato S."/>
            <person name="Ohkuma M."/>
        </authorList>
    </citation>
    <scope>NUCLEOTIDE SEQUENCE [LARGE SCALE GENOMIC DNA]</scope>
    <source>
        <strain evidence="1 2">MIZ03</strain>
    </source>
</reference>
<protein>
    <submittedName>
        <fullName evidence="1">Uncharacterized protein</fullName>
    </submittedName>
</protein>